<dbReference type="Pfam" id="PF00795">
    <property type="entry name" value="CN_hydrolase"/>
    <property type="match status" value="1"/>
</dbReference>
<accession>A0A256G8T0</accession>
<proteinExistence type="predicted"/>
<dbReference type="InterPro" id="IPR036526">
    <property type="entry name" value="C-N_Hydrolase_sf"/>
</dbReference>
<reference evidence="2 3" key="1">
    <citation type="submission" date="2017-07" db="EMBL/GenBank/DDBJ databases">
        <title>Phylogenetic study on the rhizospheric bacterium Ochrobactrum sp. A44.</title>
        <authorList>
            <person name="Krzyzanowska D.M."/>
            <person name="Ossowicki A."/>
            <person name="Rajewska M."/>
            <person name="Maciag T."/>
            <person name="Kaczynski Z."/>
            <person name="Czerwicka M."/>
            <person name="Jafra S."/>
        </authorList>
    </citation>
    <scope>NUCLEOTIDE SEQUENCE [LARGE SCALE GENOMIC DNA]</scope>
    <source>
        <strain evidence="2 3">OgA9a</strain>
    </source>
</reference>
<evidence type="ECO:0000259" key="1">
    <source>
        <dbReference type="Pfam" id="PF00795"/>
    </source>
</evidence>
<dbReference type="GO" id="GO:0016787">
    <property type="term" value="F:hydrolase activity"/>
    <property type="evidence" value="ECO:0007669"/>
    <property type="project" value="UniProtKB-KW"/>
</dbReference>
<dbReference type="AlphaFoldDB" id="A0A256G8T0"/>
<feature type="domain" description="CN hydrolase" evidence="1">
    <location>
        <begin position="26"/>
        <end position="144"/>
    </location>
</feature>
<keyword evidence="2" id="KW-0378">Hydrolase</keyword>
<dbReference type="SUPFAM" id="SSF56317">
    <property type="entry name" value="Carbon-nitrogen hydrolase"/>
    <property type="match status" value="1"/>
</dbReference>
<comment type="caution">
    <text evidence="2">The sequence shown here is derived from an EMBL/GenBank/DDBJ whole genome shotgun (WGS) entry which is preliminary data.</text>
</comment>
<organism evidence="2 3">
    <name type="scientific">Brucella grignonensis</name>
    <dbReference type="NCBI Taxonomy" id="94627"/>
    <lineage>
        <taxon>Bacteria</taxon>
        <taxon>Pseudomonadati</taxon>
        <taxon>Pseudomonadota</taxon>
        <taxon>Alphaproteobacteria</taxon>
        <taxon>Hyphomicrobiales</taxon>
        <taxon>Brucellaceae</taxon>
        <taxon>Brucella/Ochrobactrum group</taxon>
        <taxon>Brucella</taxon>
    </lineage>
</organism>
<evidence type="ECO:0000313" key="3">
    <source>
        <dbReference type="Proteomes" id="UP000216478"/>
    </source>
</evidence>
<evidence type="ECO:0000313" key="2">
    <source>
        <dbReference type="EMBL" id="OYR23370.1"/>
    </source>
</evidence>
<dbReference type="InterPro" id="IPR003010">
    <property type="entry name" value="C-N_Hydrolase"/>
</dbReference>
<dbReference type="Proteomes" id="UP000216478">
    <property type="component" value="Unassembled WGS sequence"/>
</dbReference>
<sequence length="156" mass="17220">MGVWTPTIERLWTRALEDLDTTVYGGAVIADQSGYDNVMLELKGKGTSLRYRQRMPVPISMWQPWLSLVWEPAGARADFFVNPIVSVRGTQVVTLICYEQLLVWPFLQSSLGSPAALIAPANGWWTGGTDIVAIQVAATTAWARLFDLPLVLAINT</sequence>
<dbReference type="EMBL" id="NNRL01000058">
    <property type="protein sequence ID" value="OYR23370.1"/>
    <property type="molecule type" value="Genomic_DNA"/>
</dbReference>
<gene>
    <name evidence="2" type="ORF">CEV33_4687</name>
</gene>
<keyword evidence="3" id="KW-1185">Reference proteome</keyword>
<protein>
    <submittedName>
        <fullName evidence="2">Carbon-nitrogen hydrolase family protein</fullName>
    </submittedName>
</protein>
<name>A0A256G8T0_9HYPH</name>